<organism evidence="1 2">
    <name type="scientific">Choiromyces venosus 120613-1</name>
    <dbReference type="NCBI Taxonomy" id="1336337"/>
    <lineage>
        <taxon>Eukaryota</taxon>
        <taxon>Fungi</taxon>
        <taxon>Dikarya</taxon>
        <taxon>Ascomycota</taxon>
        <taxon>Pezizomycotina</taxon>
        <taxon>Pezizomycetes</taxon>
        <taxon>Pezizales</taxon>
        <taxon>Tuberaceae</taxon>
        <taxon>Choiromyces</taxon>
    </lineage>
</organism>
<protein>
    <submittedName>
        <fullName evidence="1">Uncharacterized protein</fullName>
    </submittedName>
</protein>
<name>A0A3N4J499_9PEZI</name>
<dbReference type="AlphaFoldDB" id="A0A3N4J499"/>
<accession>A0A3N4J499</accession>
<proteinExistence type="predicted"/>
<evidence type="ECO:0000313" key="2">
    <source>
        <dbReference type="Proteomes" id="UP000276215"/>
    </source>
</evidence>
<keyword evidence="2" id="KW-1185">Reference proteome</keyword>
<gene>
    <name evidence="1" type="ORF">L873DRAFT_1819495</name>
</gene>
<sequence>MSLQKVNGLGFKFNAFLPIQSLGRDLGITKTVSELITNGSKVVDRTPKLEFEDNLDRLNGV</sequence>
<evidence type="ECO:0000313" key="1">
    <source>
        <dbReference type="EMBL" id="RPA91421.1"/>
    </source>
</evidence>
<reference evidence="1 2" key="1">
    <citation type="journal article" date="2018" name="Nat. Ecol. Evol.">
        <title>Pezizomycetes genomes reveal the molecular basis of ectomycorrhizal truffle lifestyle.</title>
        <authorList>
            <person name="Murat C."/>
            <person name="Payen T."/>
            <person name="Noel B."/>
            <person name="Kuo A."/>
            <person name="Morin E."/>
            <person name="Chen J."/>
            <person name="Kohler A."/>
            <person name="Krizsan K."/>
            <person name="Balestrini R."/>
            <person name="Da Silva C."/>
            <person name="Montanini B."/>
            <person name="Hainaut M."/>
            <person name="Levati E."/>
            <person name="Barry K.W."/>
            <person name="Belfiori B."/>
            <person name="Cichocki N."/>
            <person name="Clum A."/>
            <person name="Dockter R.B."/>
            <person name="Fauchery L."/>
            <person name="Guy J."/>
            <person name="Iotti M."/>
            <person name="Le Tacon F."/>
            <person name="Lindquist E.A."/>
            <person name="Lipzen A."/>
            <person name="Malagnac F."/>
            <person name="Mello A."/>
            <person name="Molinier V."/>
            <person name="Miyauchi S."/>
            <person name="Poulain J."/>
            <person name="Riccioni C."/>
            <person name="Rubini A."/>
            <person name="Sitrit Y."/>
            <person name="Splivallo R."/>
            <person name="Traeger S."/>
            <person name="Wang M."/>
            <person name="Zifcakova L."/>
            <person name="Wipf D."/>
            <person name="Zambonelli A."/>
            <person name="Paolocci F."/>
            <person name="Nowrousian M."/>
            <person name="Ottonello S."/>
            <person name="Baldrian P."/>
            <person name="Spatafora J.W."/>
            <person name="Henrissat B."/>
            <person name="Nagy L.G."/>
            <person name="Aury J.M."/>
            <person name="Wincker P."/>
            <person name="Grigoriev I.V."/>
            <person name="Bonfante P."/>
            <person name="Martin F.M."/>
        </authorList>
    </citation>
    <scope>NUCLEOTIDE SEQUENCE [LARGE SCALE GENOMIC DNA]</scope>
    <source>
        <strain evidence="1 2">120613-1</strain>
    </source>
</reference>
<dbReference type="EMBL" id="ML120497">
    <property type="protein sequence ID" value="RPA91421.1"/>
    <property type="molecule type" value="Genomic_DNA"/>
</dbReference>
<dbReference type="Proteomes" id="UP000276215">
    <property type="component" value="Unassembled WGS sequence"/>
</dbReference>